<dbReference type="Gene3D" id="3.40.50.300">
    <property type="entry name" value="P-loop containing nucleotide triphosphate hydrolases"/>
    <property type="match status" value="1"/>
</dbReference>
<dbReference type="GO" id="GO:0008146">
    <property type="term" value="F:sulfotransferase activity"/>
    <property type="evidence" value="ECO:0007669"/>
    <property type="project" value="InterPro"/>
</dbReference>
<proteinExistence type="predicted"/>
<evidence type="ECO:0000313" key="4">
    <source>
        <dbReference type="EMBL" id="KKL49030.1"/>
    </source>
</evidence>
<keyword evidence="1" id="KW-0808">Transferase</keyword>
<name>A0A0F9EVN8_9ZZZZ</name>
<dbReference type="InterPro" id="IPR037359">
    <property type="entry name" value="NST/OST"/>
</dbReference>
<dbReference type="InterPro" id="IPR027417">
    <property type="entry name" value="P-loop_NTPase"/>
</dbReference>
<dbReference type="EMBL" id="LAZR01033109">
    <property type="protein sequence ID" value="KKL49030.1"/>
    <property type="molecule type" value="Genomic_DNA"/>
</dbReference>
<gene>
    <name evidence="4" type="ORF">LCGC14_2319570</name>
</gene>
<comment type="caution">
    <text evidence="4">The sequence shown here is derived from an EMBL/GenBank/DDBJ whole genome shotgun (WGS) entry which is preliminary data.</text>
</comment>
<accession>A0A0F9EVN8</accession>
<dbReference type="InterPro" id="IPR000863">
    <property type="entry name" value="Sulfotransferase_dom"/>
</dbReference>
<feature type="domain" description="Sulfotransferase" evidence="3">
    <location>
        <begin position="4"/>
        <end position="120"/>
    </location>
</feature>
<dbReference type="AlphaFoldDB" id="A0A0F9EVN8"/>
<sequence length="153" mass="17893">MKFPDFIIIGAMKCGTTVLWHNLNKHPGINMCKNWEDPKIASTEIRFWNNGDPHRTWNKGIDWYKGLFGGDCCGEKSANYIETADAMKRMSEHVPDVKLILNIRNPVDRAYSEYQMQRHKLSKSFDMSLAGQRGYLYRGLYYLQISNKIFPFF</sequence>
<protein>
    <recommendedName>
        <fullName evidence="3">Sulfotransferase domain-containing protein</fullName>
    </recommendedName>
</protein>
<evidence type="ECO:0000259" key="3">
    <source>
        <dbReference type="Pfam" id="PF00685"/>
    </source>
</evidence>
<evidence type="ECO:0000256" key="2">
    <source>
        <dbReference type="ARBA" id="ARBA00023180"/>
    </source>
</evidence>
<dbReference type="Pfam" id="PF00685">
    <property type="entry name" value="Sulfotransfer_1"/>
    <property type="match status" value="1"/>
</dbReference>
<dbReference type="PANTHER" id="PTHR10605:SF56">
    <property type="entry name" value="BIFUNCTIONAL HEPARAN SULFATE N-DEACETYLASE_N-SULFOTRANSFERASE"/>
    <property type="match status" value="1"/>
</dbReference>
<reference evidence="4" key="1">
    <citation type="journal article" date="2015" name="Nature">
        <title>Complex archaea that bridge the gap between prokaryotes and eukaryotes.</title>
        <authorList>
            <person name="Spang A."/>
            <person name="Saw J.H."/>
            <person name="Jorgensen S.L."/>
            <person name="Zaremba-Niedzwiedzka K."/>
            <person name="Martijn J."/>
            <person name="Lind A.E."/>
            <person name="van Eijk R."/>
            <person name="Schleper C."/>
            <person name="Guy L."/>
            <person name="Ettema T.J."/>
        </authorList>
    </citation>
    <scope>NUCLEOTIDE SEQUENCE</scope>
</reference>
<organism evidence="4">
    <name type="scientific">marine sediment metagenome</name>
    <dbReference type="NCBI Taxonomy" id="412755"/>
    <lineage>
        <taxon>unclassified sequences</taxon>
        <taxon>metagenomes</taxon>
        <taxon>ecological metagenomes</taxon>
    </lineage>
</organism>
<keyword evidence="2" id="KW-0325">Glycoprotein</keyword>
<evidence type="ECO:0000256" key="1">
    <source>
        <dbReference type="ARBA" id="ARBA00022679"/>
    </source>
</evidence>
<dbReference type="PANTHER" id="PTHR10605">
    <property type="entry name" value="HEPARAN SULFATE SULFOTRANSFERASE"/>
    <property type="match status" value="1"/>
</dbReference>
<dbReference type="SUPFAM" id="SSF52540">
    <property type="entry name" value="P-loop containing nucleoside triphosphate hydrolases"/>
    <property type="match status" value="1"/>
</dbReference>
<feature type="non-terminal residue" evidence="4">
    <location>
        <position position="153"/>
    </location>
</feature>